<proteinExistence type="inferred from homology"/>
<dbReference type="InterPro" id="IPR029026">
    <property type="entry name" value="tRNA_m1G_MTases_N"/>
</dbReference>
<evidence type="ECO:0000256" key="5">
    <source>
        <dbReference type="RuleBase" id="RU362024"/>
    </source>
</evidence>
<keyword evidence="3" id="KW-0808">Transferase</keyword>
<gene>
    <name evidence="5" type="primary">trmJ</name>
    <name evidence="7" type="ORF">QJT80_12065</name>
</gene>
<name>A0AA95H8H3_9GAMM</name>
<keyword evidence="5" id="KW-0963">Cytoplasm</keyword>
<dbReference type="InterPro" id="IPR029028">
    <property type="entry name" value="Alpha/beta_knot_MTases"/>
</dbReference>
<dbReference type="SUPFAM" id="SSF75217">
    <property type="entry name" value="alpha/beta knot"/>
    <property type="match status" value="1"/>
</dbReference>
<organism evidence="7">
    <name type="scientific">Candidatus Thiocaldithrix dubininis</name>
    <dbReference type="NCBI Taxonomy" id="3080823"/>
    <lineage>
        <taxon>Bacteria</taxon>
        <taxon>Pseudomonadati</taxon>
        <taxon>Pseudomonadota</taxon>
        <taxon>Gammaproteobacteria</taxon>
        <taxon>Thiotrichales</taxon>
        <taxon>Thiotrichaceae</taxon>
        <taxon>Candidatus Thiocaldithrix</taxon>
    </lineage>
</organism>
<comment type="catalytic activity">
    <reaction evidence="5">
        <text>cytidine(32) in tRNA + S-adenosyl-L-methionine = 2'-O-methylcytidine(32) in tRNA + S-adenosyl-L-homocysteine + H(+)</text>
        <dbReference type="Rhea" id="RHEA:42932"/>
        <dbReference type="Rhea" id="RHEA-COMP:10288"/>
        <dbReference type="Rhea" id="RHEA-COMP:10289"/>
        <dbReference type="ChEBI" id="CHEBI:15378"/>
        <dbReference type="ChEBI" id="CHEBI:57856"/>
        <dbReference type="ChEBI" id="CHEBI:59789"/>
        <dbReference type="ChEBI" id="CHEBI:74495"/>
        <dbReference type="ChEBI" id="CHEBI:82748"/>
        <dbReference type="EC" id="2.1.1.200"/>
    </reaction>
</comment>
<dbReference type="InterPro" id="IPR004384">
    <property type="entry name" value="RNA_MeTrfase_TrmJ/LasT"/>
</dbReference>
<reference evidence="7" key="2">
    <citation type="submission" date="2023-04" db="EMBL/GenBank/DDBJ databases">
        <authorList>
            <person name="Beletskiy A.V."/>
            <person name="Mardanov A.V."/>
            <person name="Ravin N.V."/>
        </authorList>
    </citation>
    <scope>NUCLEOTIDE SEQUENCE</scope>
    <source>
        <strain evidence="7">GKL-01</strain>
    </source>
</reference>
<comment type="subcellular location">
    <subcellularLocation>
        <location evidence="5">Cytoplasm</location>
    </subcellularLocation>
</comment>
<keyword evidence="5" id="KW-0819">tRNA processing</keyword>
<dbReference type="GO" id="GO:0002128">
    <property type="term" value="P:tRNA nucleoside ribose methylation"/>
    <property type="evidence" value="ECO:0007669"/>
    <property type="project" value="TreeGrafter"/>
</dbReference>
<evidence type="ECO:0000256" key="1">
    <source>
        <dbReference type="ARBA" id="ARBA00007228"/>
    </source>
</evidence>
<dbReference type="Proteomes" id="UP001300672">
    <property type="component" value="Chromosome"/>
</dbReference>
<sequence length="243" mass="26824">MQNVLANLCVVMVETSHPGNIGSAARAMKTMGIHDLRLVAPRKPFSQDSWALASGANDVLEQAKIVPSLPEAIADCHIVIGASARAERTLQWPLMDARQCGEFVGARLGEQKIALVFGRERSGLSNEELEYCQTLVHIPMAYDYISLNIAASIQVICYECAMAVRNTVGIPQDEEPLVTAGAMESFYQHLQQTLIQTQFLDPENPGLMMRRFRRLFGRSSVTSSEMKLLRGMLNAFTPDKPNA</sequence>
<dbReference type="GO" id="GO:0160206">
    <property type="term" value="F:tRNA (cytidine(32)/uridine(32)-2'-O)-methyltransferase activity"/>
    <property type="evidence" value="ECO:0007669"/>
    <property type="project" value="UniProtKB-EC"/>
</dbReference>
<dbReference type="EMBL" id="CP124755">
    <property type="protein sequence ID" value="WGZ90229.1"/>
    <property type="molecule type" value="Genomic_DNA"/>
</dbReference>
<dbReference type="GO" id="GO:0005829">
    <property type="term" value="C:cytosol"/>
    <property type="evidence" value="ECO:0007669"/>
    <property type="project" value="TreeGrafter"/>
</dbReference>
<reference evidence="7" key="1">
    <citation type="journal article" date="2023" name="Int. J. Mol. Sci.">
        <title>Metagenomics Revealed a New Genus 'Candidatus Thiocaldithrix dubininis' gen. nov., sp. nov. and a New Species 'Candidatus Thiothrix putei' sp. nov. in the Family Thiotrichaceae, Some Members of Which Have Traits of Both Na+- and H+-Motive Energetics.</title>
        <authorList>
            <person name="Ravin N.V."/>
            <person name="Muntyan M.S."/>
            <person name="Smolyakov D.D."/>
            <person name="Rudenko T.S."/>
            <person name="Beletsky A.V."/>
            <person name="Mardanov A.V."/>
            <person name="Grabovich M.Y."/>
        </authorList>
    </citation>
    <scope>NUCLEOTIDE SEQUENCE</scope>
    <source>
        <strain evidence="7">GKL-01</strain>
    </source>
</reference>
<evidence type="ECO:0000256" key="3">
    <source>
        <dbReference type="ARBA" id="ARBA00022679"/>
    </source>
</evidence>
<accession>A0AA95H8H3</accession>
<dbReference type="PIRSF" id="PIRSF004808">
    <property type="entry name" value="LasT"/>
    <property type="match status" value="1"/>
</dbReference>
<evidence type="ECO:0000256" key="4">
    <source>
        <dbReference type="ARBA" id="ARBA00022691"/>
    </source>
</evidence>
<dbReference type="KEGG" id="tdu:QJT80_12065"/>
<evidence type="ECO:0000256" key="2">
    <source>
        <dbReference type="ARBA" id="ARBA00022603"/>
    </source>
</evidence>
<keyword evidence="4 5" id="KW-0949">S-adenosyl-L-methionine</keyword>
<evidence type="ECO:0000259" key="6">
    <source>
        <dbReference type="Pfam" id="PF00588"/>
    </source>
</evidence>
<dbReference type="AlphaFoldDB" id="A0AA95H8H3"/>
<dbReference type="Pfam" id="PF00588">
    <property type="entry name" value="SpoU_methylase"/>
    <property type="match status" value="1"/>
</dbReference>
<dbReference type="Gene3D" id="1.10.8.590">
    <property type="match status" value="1"/>
</dbReference>
<dbReference type="CDD" id="cd18093">
    <property type="entry name" value="SpoU-like_TrmJ"/>
    <property type="match status" value="1"/>
</dbReference>
<dbReference type="InterPro" id="IPR001537">
    <property type="entry name" value="SpoU_MeTrfase"/>
</dbReference>
<dbReference type="PANTHER" id="PTHR42786">
    <property type="entry name" value="TRNA/RRNA METHYLTRANSFERASE"/>
    <property type="match status" value="1"/>
</dbReference>
<dbReference type="Gene3D" id="3.40.1280.10">
    <property type="match status" value="1"/>
</dbReference>
<comment type="function">
    <text evidence="5">Catalyzes the formation of 2'O-methylated cytidine (Cm32) or 2'O-methylated uridine (Um32) at position 32 in tRNA.</text>
</comment>
<comment type="subunit">
    <text evidence="5">Homodimer.</text>
</comment>
<dbReference type="PANTHER" id="PTHR42786:SF2">
    <property type="entry name" value="TRNA (CYTIDINE_URIDINE-2'-O-)-METHYLTRANSFERASE TRMJ"/>
    <property type="match status" value="1"/>
</dbReference>
<protein>
    <recommendedName>
        <fullName evidence="5">tRNA (cytidine/uridine-2'-O-)-methyltransferase TrmJ</fullName>
        <ecNumber evidence="5">2.1.1.200</ecNumber>
    </recommendedName>
    <alternativeName>
        <fullName evidence="5">tRNA (cytidine(32)/uridine(32)-2'-O)-methyltransferase</fullName>
    </alternativeName>
    <alternativeName>
        <fullName evidence="5">tRNA Cm32/Um32 methyltransferase</fullName>
    </alternativeName>
</protein>
<dbReference type="FunFam" id="3.40.1280.10:FF:000006">
    <property type="entry name" value="Uncharacterized tRNA/rRNA methyltransferase HI_0380"/>
    <property type="match status" value="1"/>
</dbReference>
<comment type="catalytic activity">
    <reaction evidence="5">
        <text>uridine(32) in tRNA + S-adenosyl-L-methionine = 2'-O-methyluridine(32) in tRNA + S-adenosyl-L-homocysteine + H(+)</text>
        <dbReference type="Rhea" id="RHEA:42936"/>
        <dbReference type="Rhea" id="RHEA-COMP:10107"/>
        <dbReference type="Rhea" id="RHEA-COMP:10290"/>
        <dbReference type="ChEBI" id="CHEBI:15378"/>
        <dbReference type="ChEBI" id="CHEBI:57856"/>
        <dbReference type="ChEBI" id="CHEBI:59789"/>
        <dbReference type="ChEBI" id="CHEBI:65315"/>
        <dbReference type="ChEBI" id="CHEBI:74478"/>
        <dbReference type="EC" id="2.1.1.200"/>
    </reaction>
</comment>
<evidence type="ECO:0000313" key="7">
    <source>
        <dbReference type="EMBL" id="WGZ90229.1"/>
    </source>
</evidence>
<feature type="domain" description="tRNA/rRNA methyltransferase SpoU type" evidence="6">
    <location>
        <begin position="8"/>
        <end position="158"/>
    </location>
</feature>
<dbReference type="GO" id="GO:0003723">
    <property type="term" value="F:RNA binding"/>
    <property type="evidence" value="ECO:0007669"/>
    <property type="project" value="InterPro"/>
</dbReference>
<dbReference type="NCBIfam" id="TIGR00050">
    <property type="entry name" value="rRNA_methyl_1"/>
    <property type="match status" value="1"/>
</dbReference>
<keyword evidence="2 5" id="KW-0489">Methyltransferase</keyword>
<comment type="similarity">
    <text evidence="1">Belongs to the class IV-like SAM-binding methyltransferase superfamily. RNA methyltransferase TrmH family.</text>
</comment>
<dbReference type="EC" id="2.1.1.200" evidence="5"/>